<evidence type="ECO:0000259" key="6">
    <source>
        <dbReference type="Pfam" id="PF25917"/>
    </source>
</evidence>
<dbReference type="EMBL" id="JABBCX010000004">
    <property type="protein sequence ID" value="NMF49165.1"/>
    <property type="molecule type" value="Genomic_DNA"/>
</dbReference>
<protein>
    <submittedName>
        <fullName evidence="8">HlyD family secretion protein</fullName>
    </submittedName>
</protein>
<keyword evidence="4 5" id="KW-0472">Membrane</keyword>
<dbReference type="InterPro" id="IPR058634">
    <property type="entry name" value="AaeA-lik-b-barrel"/>
</dbReference>
<dbReference type="Gene3D" id="2.40.50.100">
    <property type="match status" value="1"/>
</dbReference>
<proteinExistence type="inferred from homology"/>
<evidence type="ECO:0000256" key="2">
    <source>
        <dbReference type="ARBA" id="ARBA00022692"/>
    </source>
</evidence>
<dbReference type="InterPro" id="IPR050393">
    <property type="entry name" value="MFP_Efflux_Pump"/>
</dbReference>
<dbReference type="SUPFAM" id="SSF111369">
    <property type="entry name" value="HlyD-like secretion proteins"/>
    <property type="match status" value="1"/>
</dbReference>
<gene>
    <name evidence="8" type="ORF">HHL01_13415</name>
</gene>
<feature type="domain" description="p-hydroxybenzoic acid efflux pump subunit AaeA-like beta-barrel" evidence="7">
    <location>
        <begin position="187"/>
        <end position="283"/>
    </location>
</feature>
<name>A0A7X9U7Q5_9GAMM</name>
<dbReference type="PANTHER" id="PTHR30367:SF1">
    <property type="entry name" value="MULTIDRUG RESISTANCE PROTEIN MDTN"/>
    <property type="match status" value="1"/>
</dbReference>
<organism evidence="8 9">
    <name type="scientific">Pseudoalteromonas arctica</name>
    <dbReference type="NCBI Taxonomy" id="394751"/>
    <lineage>
        <taxon>Bacteria</taxon>
        <taxon>Pseudomonadati</taxon>
        <taxon>Pseudomonadota</taxon>
        <taxon>Gammaproteobacteria</taxon>
        <taxon>Alteromonadales</taxon>
        <taxon>Pseudoalteromonadaceae</taxon>
        <taxon>Pseudoalteromonas</taxon>
    </lineage>
</organism>
<comment type="similarity">
    <text evidence="1">Belongs to the membrane fusion protein (MFP) (TC 8.A.1) family.</text>
</comment>
<evidence type="ECO:0000259" key="7">
    <source>
        <dbReference type="Pfam" id="PF25963"/>
    </source>
</evidence>
<dbReference type="Gene3D" id="2.40.30.170">
    <property type="match status" value="1"/>
</dbReference>
<feature type="transmembrane region" description="Helical" evidence="5">
    <location>
        <begin position="7"/>
        <end position="25"/>
    </location>
</feature>
<reference evidence="8 9" key="1">
    <citation type="submission" date="2020-04" db="EMBL/GenBank/DDBJ databases">
        <title>Genome Sequencing and Assembley of Pseudoalteromonas artica.</title>
        <authorList>
            <person name="Akerly B."/>
            <person name="Cook G."/>
        </authorList>
    </citation>
    <scope>NUCLEOTIDE SEQUENCE [LARGE SCALE GENOMIC DNA]</scope>
    <source>
        <strain evidence="8 9">NEC-BIFX-0059</strain>
    </source>
</reference>
<dbReference type="Pfam" id="PF25917">
    <property type="entry name" value="BSH_RND"/>
    <property type="match status" value="1"/>
</dbReference>
<evidence type="ECO:0000256" key="1">
    <source>
        <dbReference type="ARBA" id="ARBA00009477"/>
    </source>
</evidence>
<keyword evidence="2 5" id="KW-0812">Transmembrane</keyword>
<evidence type="ECO:0000256" key="3">
    <source>
        <dbReference type="ARBA" id="ARBA00022989"/>
    </source>
</evidence>
<keyword evidence="3 5" id="KW-1133">Transmembrane helix</keyword>
<dbReference type="GO" id="GO:0022857">
    <property type="term" value="F:transmembrane transporter activity"/>
    <property type="evidence" value="ECO:0007669"/>
    <property type="project" value="InterPro"/>
</dbReference>
<dbReference type="GO" id="GO:0016020">
    <property type="term" value="C:membrane"/>
    <property type="evidence" value="ECO:0007669"/>
    <property type="project" value="InterPro"/>
</dbReference>
<dbReference type="RefSeq" id="WP_170072189.1">
    <property type="nucleotide sequence ID" value="NZ_JABBCX010000004.1"/>
</dbReference>
<dbReference type="PANTHER" id="PTHR30367">
    <property type="entry name" value="P-HYDROXYBENZOIC ACID EFFLUX PUMP SUBUNIT AAEA-RELATED"/>
    <property type="match status" value="1"/>
</dbReference>
<evidence type="ECO:0000256" key="5">
    <source>
        <dbReference type="SAM" id="Phobius"/>
    </source>
</evidence>
<dbReference type="InterPro" id="IPR058625">
    <property type="entry name" value="MdtA-like_BSH"/>
</dbReference>
<evidence type="ECO:0000313" key="8">
    <source>
        <dbReference type="EMBL" id="NMF49165.1"/>
    </source>
</evidence>
<sequence>MTKYLRILLTIIVVIAAVFAGRWVWTDYMHTPWTRDGRIRAEIVTVSPDVSGWVTGLNIKDGQNIKKGDLLFSVDNKRYQAALDRSKATTENALYTWELAKHKLERRKGLNTQQAISEEGLESTRINSKIAKANYELAKTDQAIAQLNFDRTKVYAPVSGQIINLNLRQGNYVAQGTSVFAIVKSGSFYVTGYFEETKIPLIHDNQKAKISLLSGGKALTGHVISVGKAIANTNTQSNTQLLPVVQQTFNWVRLSQRIPVDIKLDSVPEDIQLSAGMTATIHLNTE</sequence>
<dbReference type="AlphaFoldDB" id="A0A7X9U7Q5"/>
<feature type="domain" description="Multidrug resistance protein MdtA-like barrel-sandwich hybrid" evidence="6">
    <location>
        <begin position="42"/>
        <end position="183"/>
    </location>
</feature>
<comment type="caution">
    <text evidence="8">The sequence shown here is derived from an EMBL/GenBank/DDBJ whole genome shotgun (WGS) entry which is preliminary data.</text>
</comment>
<dbReference type="Proteomes" id="UP000519126">
    <property type="component" value="Unassembled WGS sequence"/>
</dbReference>
<evidence type="ECO:0000313" key="9">
    <source>
        <dbReference type="Proteomes" id="UP000519126"/>
    </source>
</evidence>
<dbReference type="InterPro" id="IPR006143">
    <property type="entry name" value="RND_pump_MFP"/>
</dbReference>
<evidence type="ECO:0000256" key="4">
    <source>
        <dbReference type="ARBA" id="ARBA00023136"/>
    </source>
</evidence>
<dbReference type="Pfam" id="PF25963">
    <property type="entry name" value="Beta-barrel_AAEA"/>
    <property type="match status" value="1"/>
</dbReference>
<accession>A0A7X9U7Q5</accession>
<dbReference type="NCBIfam" id="TIGR01730">
    <property type="entry name" value="RND_mfp"/>
    <property type="match status" value="1"/>
</dbReference>